<evidence type="ECO:0000259" key="7">
    <source>
        <dbReference type="SMART" id="SM00670"/>
    </source>
</evidence>
<keyword evidence="4" id="KW-0539">Nucleus</keyword>
<keyword evidence="3" id="KW-0698">rRNA processing</keyword>
<dbReference type="GO" id="GO:0004519">
    <property type="term" value="F:endonuclease activity"/>
    <property type="evidence" value="ECO:0007669"/>
    <property type="project" value="UniProtKB-KW"/>
</dbReference>
<feature type="region of interest" description="Disordered" evidence="6">
    <location>
        <begin position="1"/>
        <end position="41"/>
    </location>
</feature>
<keyword evidence="8" id="KW-0255">Endonuclease</keyword>
<evidence type="ECO:0000256" key="6">
    <source>
        <dbReference type="SAM" id="MobiDB-lite"/>
    </source>
</evidence>
<dbReference type="GO" id="GO:0032040">
    <property type="term" value="C:small-subunit processome"/>
    <property type="evidence" value="ECO:0007669"/>
    <property type="project" value="InterPro"/>
</dbReference>
<sequence>MGKAKTTRKFAQVKRTLNPKDQRLQKKNDKKDKPDTTKNGELIREVPQVASNLFFQYNERLGPPYHVLIDTNFINFCLQQKIEVYDGLMTCLYAKTIPCITDCVMAELEKLGIRYRIALRIAKDERMERLPCSHKGVYADDCIVNRVIQHKCYLVATNDKNLKQRIRKIPGVPILSVASHKIKVERLVDVVD</sequence>
<reference evidence="8 9" key="1">
    <citation type="journal article" date="2023" name="G3 (Bethesda)">
        <title>A high-quality reference genome for the fission yeast Schizosaccharomyces osmophilus.</title>
        <authorList>
            <person name="Jia G.S."/>
            <person name="Zhang W.C."/>
            <person name="Liang Y."/>
            <person name="Liu X.H."/>
            <person name="Rhind N."/>
            <person name="Pidoux A."/>
            <person name="Brysch-Herzberg M."/>
            <person name="Du L.L."/>
        </authorList>
    </citation>
    <scope>NUCLEOTIDE SEQUENCE [LARGE SCALE GENOMIC DNA]</scope>
    <source>
        <strain evidence="8 9">CBS 15793</strain>
    </source>
</reference>
<evidence type="ECO:0000256" key="1">
    <source>
        <dbReference type="ARBA" id="ARBA00004604"/>
    </source>
</evidence>
<evidence type="ECO:0000313" key="9">
    <source>
        <dbReference type="Proteomes" id="UP001212411"/>
    </source>
</evidence>
<dbReference type="Pfam" id="PF04900">
    <property type="entry name" value="Fcf1"/>
    <property type="match status" value="1"/>
</dbReference>
<dbReference type="KEGG" id="som:SOMG_00918"/>
<dbReference type="GO" id="GO:0006364">
    <property type="term" value="P:rRNA processing"/>
    <property type="evidence" value="ECO:0007669"/>
    <property type="project" value="UniProtKB-KW"/>
</dbReference>
<comment type="similarity">
    <text evidence="5">Belongs to the UTP23/FCF1 family. FCF1 subfamily.</text>
</comment>
<dbReference type="InterPro" id="IPR002716">
    <property type="entry name" value="PIN_dom"/>
</dbReference>
<dbReference type="InterPro" id="IPR029060">
    <property type="entry name" value="PIN-like_dom_sf"/>
</dbReference>
<protein>
    <submittedName>
        <fullName evidence="8">18S rRNA endonuclease Utp24</fullName>
    </submittedName>
</protein>
<dbReference type="AlphaFoldDB" id="A0AAE9WB24"/>
<dbReference type="Gene3D" id="3.40.50.1010">
    <property type="entry name" value="5'-nuclease"/>
    <property type="match status" value="1"/>
</dbReference>
<dbReference type="SUPFAM" id="SSF88723">
    <property type="entry name" value="PIN domain-like"/>
    <property type="match status" value="1"/>
</dbReference>
<dbReference type="EMBL" id="CP115611">
    <property type="protein sequence ID" value="WBW72971.1"/>
    <property type="molecule type" value="Genomic_DNA"/>
</dbReference>
<evidence type="ECO:0000313" key="8">
    <source>
        <dbReference type="EMBL" id="WBW72971.1"/>
    </source>
</evidence>
<dbReference type="CDD" id="cd09864">
    <property type="entry name" value="PIN_Fcf1-like"/>
    <property type="match status" value="1"/>
</dbReference>
<evidence type="ECO:0000256" key="2">
    <source>
        <dbReference type="ARBA" id="ARBA00022517"/>
    </source>
</evidence>
<name>A0AAE9WB24_9SCHI</name>
<feature type="compositionally biased region" description="Basic residues" evidence="6">
    <location>
        <begin position="1"/>
        <end position="12"/>
    </location>
</feature>
<dbReference type="PANTHER" id="PTHR12416">
    <property type="entry name" value="RRNA-PROCESSING PROTEIN UTP23 HOMOLOG"/>
    <property type="match status" value="1"/>
</dbReference>
<evidence type="ECO:0000256" key="5">
    <source>
        <dbReference type="ARBA" id="ARBA00024026"/>
    </source>
</evidence>
<dbReference type="GO" id="GO:0004540">
    <property type="term" value="F:RNA nuclease activity"/>
    <property type="evidence" value="ECO:0007669"/>
    <property type="project" value="UniProtKB-ARBA"/>
</dbReference>
<comment type="subcellular location">
    <subcellularLocation>
        <location evidence="1">Nucleus</location>
        <location evidence="1">Nucleolus</location>
    </subcellularLocation>
</comment>
<keyword evidence="2" id="KW-0690">Ribosome biogenesis</keyword>
<evidence type="ECO:0000256" key="3">
    <source>
        <dbReference type="ARBA" id="ARBA00022552"/>
    </source>
</evidence>
<accession>A0AAE9WB24</accession>
<dbReference type="RefSeq" id="XP_056037214.1">
    <property type="nucleotide sequence ID" value="XM_056179711.1"/>
</dbReference>
<feature type="domain" description="PIN" evidence="7">
    <location>
        <begin position="65"/>
        <end position="164"/>
    </location>
</feature>
<gene>
    <name evidence="8" type="primary">utp24</name>
    <name evidence="8" type="ORF">SOMG_00918</name>
</gene>
<keyword evidence="8" id="KW-0540">Nuclease</keyword>
<evidence type="ECO:0000256" key="4">
    <source>
        <dbReference type="ARBA" id="ARBA00023242"/>
    </source>
</evidence>
<keyword evidence="9" id="KW-1185">Reference proteome</keyword>
<feature type="compositionally biased region" description="Basic and acidic residues" evidence="6">
    <location>
        <begin position="18"/>
        <end position="41"/>
    </location>
</feature>
<proteinExistence type="inferred from homology"/>
<dbReference type="SMART" id="SM00670">
    <property type="entry name" value="PINc"/>
    <property type="match status" value="1"/>
</dbReference>
<keyword evidence="8" id="KW-0378">Hydrolase</keyword>
<dbReference type="InterPro" id="IPR006984">
    <property type="entry name" value="Fcf1/UTP23"/>
</dbReference>
<dbReference type="Proteomes" id="UP001212411">
    <property type="component" value="Chromosome 1"/>
</dbReference>
<dbReference type="InterPro" id="IPR037503">
    <property type="entry name" value="Fcf1_PIN"/>
</dbReference>
<dbReference type="GeneID" id="80874400"/>
<dbReference type="FunFam" id="3.40.50.1010:FF:000035">
    <property type="entry name" value="Fcf1, putative"/>
    <property type="match status" value="1"/>
</dbReference>
<organism evidence="8 9">
    <name type="scientific">Schizosaccharomyces osmophilus</name>
    <dbReference type="NCBI Taxonomy" id="2545709"/>
    <lineage>
        <taxon>Eukaryota</taxon>
        <taxon>Fungi</taxon>
        <taxon>Dikarya</taxon>
        <taxon>Ascomycota</taxon>
        <taxon>Taphrinomycotina</taxon>
        <taxon>Schizosaccharomycetes</taxon>
        <taxon>Schizosaccharomycetales</taxon>
        <taxon>Schizosaccharomycetaceae</taxon>
        <taxon>Schizosaccharomyces</taxon>
    </lineage>
</organism>